<dbReference type="PANTHER" id="PTHR31390">
    <property type="entry name" value="EXPRESSED PROTEIN"/>
    <property type="match status" value="1"/>
</dbReference>
<evidence type="ECO:0000313" key="2">
    <source>
        <dbReference type="EMBL" id="KAK8951868.1"/>
    </source>
</evidence>
<feature type="region of interest" description="Disordered" evidence="1">
    <location>
        <begin position="474"/>
        <end position="499"/>
    </location>
</feature>
<evidence type="ECO:0000256" key="1">
    <source>
        <dbReference type="SAM" id="MobiDB-lite"/>
    </source>
</evidence>
<feature type="compositionally biased region" description="Polar residues" evidence="1">
    <location>
        <begin position="10"/>
        <end position="21"/>
    </location>
</feature>
<gene>
    <name evidence="2" type="ORF">KSP39_PZI004887</name>
</gene>
<keyword evidence="3" id="KW-1185">Reference proteome</keyword>
<protein>
    <submittedName>
        <fullName evidence="2">Uncharacterized protein</fullName>
    </submittedName>
</protein>
<dbReference type="PANTHER" id="PTHR31390:SF0">
    <property type="entry name" value="DOMAIN PROTEIN, PUTATIVE (DUF3527)-RELATED"/>
    <property type="match status" value="1"/>
</dbReference>
<dbReference type="AlphaFoldDB" id="A0AAP0GCX3"/>
<proteinExistence type="predicted"/>
<accession>A0AAP0GCX3</accession>
<sequence>MDLDFAFEGKSTSNVGPRSKISISLHTNGKKVDGRDKRERHLSTYDLIDKDYDELLLYNPASPHRKSMPFRSIAMDLKDSDSLKRGSMYRSSKDVRRMQNVRDSRNVEPDHSNDAFLSFEVIDSSPWDASKEVTFFPQPTKEPKSAVDSRLFRRENHELLDLSFRDLSQELSEISISCLPTEERGSLIGMEALEKMQVKEIKFSTNQLLSAGVDTNIVRGKNSPCTFSDPFSAKVGSSNISYHAESGFLKTSSKTRFSSFKKMLDPIMKSKSLPKPIILEPETNRSTPSDALRSNRLNFFPKSLMNDFSRETRNIESVQESTGSDQVFQTATSLACLHAVLKWAPSHDPPLYEFFVKDPEDVLCAKIWKTENSFNWAYTFHRCKKRSKGCSLGKKDRDDRLPSLIAQMQVSCYLCSDVSGAGSFDNSAVTEFTLYDIDLARRNNAVDRYHLPLSCNQTAIFTAADCPSEVNSLTEKEDYRSPVRHDSSDFDSEPSTSYPWAPSELKPNLEIAAIVIQIPFIKKGNSKILGAGDKYSSGHQKTRSTSGDHSSFSEVKVVTPMGRHGVPNSEEFGPSSLLDRWRFGGGCECGGWDMGCPILVFDTVNSDSAASVIGTRQPIVLLAKGKKEKAPALTIRSNGEGQYAVDFHAQLSVLQAFSICIAILHGSEASAAIGQDKNSHKLYSDSLKLLLEDEVRHIIEAISEEEKRKSKKRVEQVPPSFFLDPPFSPIGRV</sequence>
<feature type="compositionally biased region" description="Basic and acidic residues" evidence="1">
    <location>
        <begin position="474"/>
        <end position="488"/>
    </location>
</feature>
<feature type="region of interest" description="Disordered" evidence="1">
    <location>
        <begin position="1"/>
        <end position="21"/>
    </location>
</feature>
<organism evidence="2 3">
    <name type="scientific">Platanthera zijinensis</name>
    <dbReference type="NCBI Taxonomy" id="2320716"/>
    <lineage>
        <taxon>Eukaryota</taxon>
        <taxon>Viridiplantae</taxon>
        <taxon>Streptophyta</taxon>
        <taxon>Embryophyta</taxon>
        <taxon>Tracheophyta</taxon>
        <taxon>Spermatophyta</taxon>
        <taxon>Magnoliopsida</taxon>
        <taxon>Liliopsida</taxon>
        <taxon>Asparagales</taxon>
        <taxon>Orchidaceae</taxon>
        <taxon>Orchidoideae</taxon>
        <taxon>Orchideae</taxon>
        <taxon>Orchidinae</taxon>
        <taxon>Platanthera</taxon>
    </lineage>
</organism>
<comment type="caution">
    <text evidence="2">The sequence shown here is derived from an EMBL/GenBank/DDBJ whole genome shotgun (WGS) entry which is preliminary data.</text>
</comment>
<name>A0AAP0GCX3_9ASPA</name>
<evidence type="ECO:0000313" key="3">
    <source>
        <dbReference type="Proteomes" id="UP001418222"/>
    </source>
</evidence>
<dbReference type="Proteomes" id="UP001418222">
    <property type="component" value="Unassembled WGS sequence"/>
</dbReference>
<reference evidence="2 3" key="1">
    <citation type="journal article" date="2022" name="Nat. Plants">
        <title>Genomes of leafy and leafless Platanthera orchids illuminate the evolution of mycoheterotrophy.</title>
        <authorList>
            <person name="Li M.H."/>
            <person name="Liu K.W."/>
            <person name="Li Z."/>
            <person name="Lu H.C."/>
            <person name="Ye Q.L."/>
            <person name="Zhang D."/>
            <person name="Wang J.Y."/>
            <person name="Li Y.F."/>
            <person name="Zhong Z.M."/>
            <person name="Liu X."/>
            <person name="Yu X."/>
            <person name="Liu D.K."/>
            <person name="Tu X.D."/>
            <person name="Liu B."/>
            <person name="Hao Y."/>
            <person name="Liao X.Y."/>
            <person name="Jiang Y.T."/>
            <person name="Sun W.H."/>
            <person name="Chen J."/>
            <person name="Chen Y.Q."/>
            <person name="Ai Y."/>
            <person name="Zhai J.W."/>
            <person name="Wu S.S."/>
            <person name="Zhou Z."/>
            <person name="Hsiao Y.Y."/>
            <person name="Wu W.L."/>
            <person name="Chen Y.Y."/>
            <person name="Lin Y.F."/>
            <person name="Hsu J.L."/>
            <person name="Li C.Y."/>
            <person name="Wang Z.W."/>
            <person name="Zhao X."/>
            <person name="Zhong W.Y."/>
            <person name="Ma X.K."/>
            <person name="Ma L."/>
            <person name="Huang J."/>
            <person name="Chen G.Z."/>
            <person name="Huang M.Z."/>
            <person name="Huang L."/>
            <person name="Peng D.H."/>
            <person name="Luo Y.B."/>
            <person name="Zou S.Q."/>
            <person name="Chen S.P."/>
            <person name="Lan S."/>
            <person name="Tsai W.C."/>
            <person name="Van de Peer Y."/>
            <person name="Liu Z.J."/>
        </authorList>
    </citation>
    <scope>NUCLEOTIDE SEQUENCE [LARGE SCALE GENOMIC DNA]</scope>
    <source>
        <strain evidence="2">Lor287</strain>
    </source>
</reference>
<dbReference type="EMBL" id="JBBWWQ010000003">
    <property type="protein sequence ID" value="KAK8951868.1"/>
    <property type="molecule type" value="Genomic_DNA"/>
</dbReference>
<dbReference type="InterPro" id="IPR021916">
    <property type="entry name" value="DUF3527"/>
</dbReference>
<dbReference type="Pfam" id="PF12043">
    <property type="entry name" value="DUF3527"/>
    <property type="match status" value="1"/>
</dbReference>